<protein>
    <submittedName>
        <fullName evidence="1">Uncharacterized protein</fullName>
    </submittedName>
</protein>
<dbReference type="EMBL" id="JAAQTL010000001">
    <property type="protein sequence ID" value="NID14061.1"/>
    <property type="molecule type" value="Genomic_DNA"/>
</dbReference>
<name>A0A7X5QRH2_9GAMM</name>
<keyword evidence="2" id="KW-1185">Reference proteome</keyword>
<dbReference type="AlphaFoldDB" id="A0A7X5QRH2"/>
<gene>
    <name evidence="1" type="ORF">HBF32_01095</name>
</gene>
<dbReference type="Proteomes" id="UP000518878">
    <property type="component" value="Unassembled WGS sequence"/>
</dbReference>
<reference evidence="1 2" key="1">
    <citation type="journal article" date="2006" name="Int. J. Syst. Evol. Microbiol.">
        <title>Dyella yeojuensis sp. nov., isolated from greenhouse soil in Korea.</title>
        <authorList>
            <person name="Kim B.Y."/>
            <person name="Weon H.Y."/>
            <person name="Lee K.H."/>
            <person name="Seok S.J."/>
            <person name="Kwon S.W."/>
            <person name="Go S.J."/>
            <person name="Stackebrandt E."/>
        </authorList>
    </citation>
    <scope>NUCLEOTIDE SEQUENCE [LARGE SCALE GENOMIC DNA]</scope>
    <source>
        <strain evidence="1 2">DSM 17673</strain>
    </source>
</reference>
<evidence type="ECO:0000313" key="1">
    <source>
        <dbReference type="EMBL" id="NID14061.1"/>
    </source>
</evidence>
<evidence type="ECO:0000313" key="2">
    <source>
        <dbReference type="Proteomes" id="UP000518878"/>
    </source>
</evidence>
<dbReference type="RefSeq" id="WP_166697793.1">
    <property type="nucleotide sequence ID" value="NZ_JAAQTL010000001.1"/>
</dbReference>
<accession>A0A7X5QRH2</accession>
<comment type="caution">
    <text evidence="1">The sequence shown here is derived from an EMBL/GenBank/DDBJ whole genome shotgun (WGS) entry which is preliminary data.</text>
</comment>
<sequence length="151" mass="16103">MKTVVLALILGLPVTPQATPPPGVHREAAPAREPMKRFSWRDEAAGYTFVAPPRWAGKVRAEPLKSEELATSGATGGVRFLEGSKTLLVLLSTDETRLQALTRTGASELSRKGDHVVAVKMASDVGELALTNEELASAIQWDDGAKGTAER</sequence>
<organism evidence="1 2">
    <name type="scientific">Luteibacter yeojuensis</name>
    <dbReference type="NCBI Taxonomy" id="345309"/>
    <lineage>
        <taxon>Bacteria</taxon>
        <taxon>Pseudomonadati</taxon>
        <taxon>Pseudomonadota</taxon>
        <taxon>Gammaproteobacteria</taxon>
        <taxon>Lysobacterales</taxon>
        <taxon>Rhodanobacteraceae</taxon>
        <taxon>Luteibacter</taxon>
    </lineage>
</organism>
<proteinExistence type="predicted"/>